<dbReference type="PANTHER" id="PTHR45724:SF13">
    <property type="entry name" value="AQUAPORIN NIP1-1-RELATED"/>
    <property type="match status" value="1"/>
</dbReference>
<accession>A0A859ABN7</accession>
<dbReference type="PANTHER" id="PTHR45724">
    <property type="entry name" value="AQUAPORIN NIP2-1"/>
    <property type="match status" value="1"/>
</dbReference>
<reference evidence="8 10" key="1">
    <citation type="submission" date="2016-01" db="EMBL/GenBank/DDBJ databases">
        <title>Genome sequence of the acidophilic iron oxidising Ferrovum strain Z-31.</title>
        <authorList>
            <person name="Poehlein A."/>
            <person name="Ullrich S.R."/>
            <person name="Schloemann M."/>
            <person name="Muehling M."/>
            <person name="Daniel R."/>
        </authorList>
    </citation>
    <scope>NUCLEOTIDE SEQUENCE [LARGE SCALE GENOMIC DNA]</scope>
    <source>
        <strain evidence="8 10">Z-31</strain>
    </source>
</reference>
<protein>
    <submittedName>
        <fullName evidence="8 9">Aquaporin</fullName>
    </submittedName>
</protein>
<evidence type="ECO:0000256" key="5">
    <source>
        <dbReference type="ARBA" id="ARBA00023136"/>
    </source>
</evidence>
<dbReference type="InterPro" id="IPR000425">
    <property type="entry name" value="MIP"/>
</dbReference>
<dbReference type="RefSeq" id="WP_062187633.1">
    <property type="nucleotide sequence ID" value="NZ_CP053675.1"/>
</dbReference>
<dbReference type="PRINTS" id="PR00783">
    <property type="entry name" value="MINTRINSICP"/>
</dbReference>
<evidence type="ECO:0000256" key="2">
    <source>
        <dbReference type="ARBA" id="ARBA00022448"/>
    </source>
</evidence>
<evidence type="ECO:0000313" key="9">
    <source>
        <dbReference type="EMBL" id="QWY77507.1"/>
    </source>
</evidence>
<reference evidence="9" key="2">
    <citation type="submission" date="2021-02" db="EMBL/GenBank/DDBJ databases">
        <title>Comparative genomics of Ferrovum myxofaciens strains, predominant extremophile bacteria forming large biofilm stalactites in acid mine ecosystems.</title>
        <authorList>
            <person name="Burkartova K."/>
            <person name="Ridl J."/>
            <person name="Pajer P."/>
            <person name="Falteisek L."/>
        </authorList>
    </citation>
    <scope>NUCLEOTIDE SEQUENCE</scope>
    <source>
        <strain evidence="9">MI1III</strain>
    </source>
</reference>
<feature type="transmembrane region" description="Helical" evidence="7">
    <location>
        <begin position="151"/>
        <end position="170"/>
    </location>
</feature>
<accession>A0A149W011</accession>
<feature type="transmembrane region" description="Helical" evidence="7">
    <location>
        <begin position="40"/>
        <end position="59"/>
    </location>
</feature>
<dbReference type="Proteomes" id="UP000683551">
    <property type="component" value="Chromosome"/>
</dbReference>
<name>A0A859ABN7_9PROT</name>
<dbReference type="PATRIC" id="fig|1789004.3.peg.696"/>
<organism evidence="8 10">
    <name type="scientific">Ferrovum myxofaciens</name>
    <dbReference type="NCBI Taxonomy" id="416213"/>
    <lineage>
        <taxon>Bacteria</taxon>
        <taxon>Pseudomonadati</taxon>
        <taxon>Pseudomonadota</taxon>
        <taxon>Betaproteobacteria</taxon>
        <taxon>Ferrovales</taxon>
        <taxon>Ferrovaceae</taxon>
        <taxon>Ferrovum</taxon>
    </lineage>
</organism>
<dbReference type="GO" id="GO:0016020">
    <property type="term" value="C:membrane"/>
    <property type="evidence" value="ECO:0007669"/>
    <property type="project" value="UniProtKB-SubCell"/>
</dbReference>
<evidence type="ECO:0000313" key="10">
    <source>
        <dbReference type="Proteomes" id="UP000075653"/>
    </source>
</evidence>
<evidence type="ECO:0000313" key="8">
    <source>
        <dbReference type="EMBL" id="KXW58812.1"/>
    </source>
</evidence>
<dbReference type="Pfam" id="PF00230">
    <property type="entry name" value="MIP"/>
    <property type="match status" value="1"/>
</dbReference>
<keyword evidence="10" id="KW-1185">Reference proteome</keyword>
<keyword evidence="3 6" id="KW-0812">Transmembrane</keyword>
<dbReference type="InterPro" id="IPR034294">
    <property type="entry name" value="Aquaporin_transptr"/>
</dbReference>
<comment type="similarity">
    <text evidence="6">Belongs to the MIP/aquaporin (TC 1.A.8) family.</text>
</comment>
<dbReference type="InterPro" id="IPR022357">
    <property type="entry name" value="MIP_CS"/>
</dbReference>
<keyword evidence="2 6" id="KW-0813">Transport</keyword>
<keyword evidence="5 7" id="KW-0472">Membrane</keyword>
<dbReference type="PROSITE" id="PS00221">
    <property type="entry name" value="MIP"/>
    <property type="match status" value="1"/>
</dbReference>
<evidence type="ECO:0000256" key="4">
    <source>
        <dbReference type="ARBA" id="ARBA00022989"/>
    </source>
</evidence>
<evidence type="ECO:0000256" key="7">
    <source>
        <dbReference type="SAM" id="Phobius"/>
    </source>
</evidence>
<feature type="transmembrane region" description="Helical" evidence="7">
    <location>
        <begin position="224"/>
        <end position="244"/>
    </location>
</feature>
<keyword evidence="4 7" id="KW-1133">Transmembrane helix</keyword>
<comment type="subcellular location">
    <subcellularLocation>
        <location evidence="1">Membrane</location>
        <topology evidence="1">Multi-pass membrane protein</topology>
    </subcellularLocation>
</comment>
<dbReference type="SUPFAM" id="SSF81338">
    <property type="entry name" value="Aquaporin-like"/>
    <property type="match status" value="1"/>
</dbReference>
<feature type="transmembrane region" description="Helical" evidence="7">
    <location>
        <begin position="79"/>
        <end position="102"/>
    </location>
</feature>
<dbReference type="Proteomes" id="UP000075653">
    <property type="component" value="Unassembled WGS sequence"/>
</dbReference>
<dbReference type="Gene3D" id="1.20.1080.10">
    <property type="entry name" value="Glycerol uptake facilitator protein"/>
    <property type="match status" value="1"/>
</dbReference>
<evidence type="ECO:0000256" key="1">
    <source>
        <dbReference type="ARBA" id="ARBA00004141"/>
    </source>
</evidence>
<sequence length="261" mass="27117">MTNELRQHAESVSDRRMLHAAVLPDFLESSHEWRRLFSEAWGTFLLVVVAAGSVVVGAWSHGAISLSMMVIAPGLMVMAIIYFMGAVGGAHLNPAVTLAFAVRCNFPWKRVPGYILSQFVGGIAAALFLGAMFGSVGLLGATVPGKGISDIKALAMEVLLTTGLVSTILGTASGARNIGPNAALAVGGYIALAGLWAAPISGASMNPVRSFAPDLIRGNLGTCWIYIVGPLIGAMIAVGFEWILKGKPTIAEAIAAQGDLD</sequence>
<dbReference type="AlphaFoldDB" id="A0A859ABN7"/>
<proteinExistence type="inferred from homology"/>
<dbReference type="GO" id="GO:0015267">
    <property type="term" value="F:channel activity"/>
    <property type="evidence" value="ECO:0007669"/>
    <property type="project" value="InterPro"/>
</dbReference>
<gene>
    <name evidence="8" type="primary">aqpZ</name>
    <name evidence="8" type="ORF">FEMY_06910</name>
    <name evidence="9" type="ORF">JZL65_13785</name>
</gene>
<feature type="transmembrane region" description="Helical" evidence="7">
    <location>
        <begin position="182"/>
        <end position="204"/>
    </location>
</feature>
<dbReference type="EMBL" id="LRRD01000010">
    <property type="protein sequence ID" value="KXW58812.1"/>
    <property type="molecule type" value="Genomic_DNA"/>
</dbReference>
<dbReference type="EMBL" id="CP071137">
    <property type="protein sequence ID" value="QWY77507.1"/>
    <property type="molecule type" value="Genomic_DNA"/>
</dbReference>
<feature type="transmembrane region" description="Helical" evidence="7">
    <location>
        <begin position="114"/>
        <end position="139"/>
    </location>
</feature>
<evidence type="ECO:0000256" key="3">
    <source>
        <dbReference type="ARBA" id="ARBA00022692"/>
    </source>
</evidence>
<evidence type="ECO:0000256" key="6">
    <source>
        <dbReference type="RuleBase" id="RU000477"/>
    </source>
</evidence>
<dbReference type="InterPro" id="IPR023271">
    <property type="entry name" value="Aquaporin-like"/>
</dbReference>